<protein>
    <submittedName>
        <fullName evidence="1">Ubiquitin-like protein</fullName>
    </submittedName>
</protein>
<organism evidence="1 2">
    <name type="scientific">Spraguea lophii (strain 42_110)</name>
    <name type="common">Microsporidian parasite</name>
    <dbReference type="NCBI Taxonomy" id="1358809"/>
    <lineage>
        <taxon>Eukaryota</taxon>
        <taxon>Fungi</taxon>
        <taxon>Fungi incertae sedis</taxon>
        <taxon>Microsporidia</taxon>
        <taxon>Spragueidae</taxon>
        <taxon>Spraguea</taxon>
    </lineage>
</organism>
<reference evidence="2" key="1">
    <citation type="journal article" date="2013" name="PLoS Genet.">
        <title>The genome of Spraguea lophii and the basis of host-microsporidian interactions.</title>
        <authorList>
            <person name="Campbell S.E."/>
            <person name="Williams T.A."/>
            <person name="Yousuf A."/>
            <person name="Soanes D.M."/>
            <person name="Paszkiewicz K.H."/>
            <person name="Williams B.A.P."/>
        </authorList>
    </citation>
    <scope>NUCLEOTIDE SEQUENCE [LARGE SCALE GENOMIC DNA]</scope>
    <source>
        <strain evidence="2">42_110</strain>
    </source>
</reference>
<comment type="caution">
    <text evidence="1">The sequence shown here is derived from an EMBL/GenBank/DDBJ whole genome shotgun (WGS) entry which is preliminary data.</text>
</comment>
<accession>S7W5N9</accession>
<dbReference type="OrthoDB" id="2191432at2759"/>
<dbReference type="EMBL" id="ATCN01001041">
    <property type="protein sequence ID" value="EPR78105.1"/>
    <property type="molecule type" value="Genomic_DNA"/>
</dbReference>
<sequence>MDNKDEIEFNIDDYAYELEPPIEPLVHIPLEIEKDYTTFDDTLEKSQIKLHTNILELYNINLMENISNYLNKDIEQPKKQSHSWLRRAEYISGDYFKKQERRSEALKKEINRHRKEEINVNNFMKQSFIDIDEIIGEVEEEYELIPGNIKYSGIMFQDDIEVTKNMTFLKDDDDEILGYPNRIIEANSEQTYSATAKDMSDYLVIEIKDNKATFSEIDKILKIKPCKKINKNN</sequence>
<dbReference type="InParanoid" id="S7W5N9"/>
<keyword evidence="2" id="KW-1185">Reference proteome</keyword>
<evidence type="ECO:0000313" key="2">
    <source>
        <dbReference type="Proteomes" id="UP000014978"/>
    </source>
</evidence>
<dbReference type="OMA" id="NSEQTYS"/>
<proteinExistence type="predicted"/>
<gene>
    <name evidence="1" type="ORF">SLOPH_2308</name>
</gene>
<evidence type="ECO:0000313" key="1">
    <source>
        <dbReference type="EMBL" id="EPR78105.1"/>
    </source>
</evidence>
<dbReference type="Proteomes" id="UP000014978">
    <property type="component" value="Unassembled WGS sequence"/>
</dbReference>
<dbReference type="HOGENOM" id="CLU_1190561_0_0_1"/>
<name>S7W5N9_SPRLO</name>
<dbReference type="AlphaFoldDB" id="S7W5N9"/>
<dbReference type="VEuPathDB" id="MicrosporidiaDB:SLOPH_2308"/>